<evidence type="ECO:0000259" key="1">
    <source>
        <dbReference type="Pfam" id="PF13873"/>
    </source>
</evidence>
<accession>A0A8W8MT57</accession>
<dbReference type="AlphaFoldDB" id="A0A8W8MT57"/>
<organism evidence="2 3">
    <name type="scientific">Magallana gigas</name>
    <name type="common">Pacific oyster</name>
    <name type="synonym">Crassostrea gigas</name>
    <dbReference type="NCBI Taxonomy" id="29159"/>
    <lineage>
        <taxon>Eukaryota</taxon>
        <taxon>Metazoa</taxon>
        <taxon>Spiralia</taxon>
        <taxon>Lophotrochozoa</taxon>
        <taxon>Mollusca</taxon>
        <taxon>Bivalvia</taxon>
        <taxon>Autobranchia</taxon>
        <taxon>Pteriomorphia</taxon>
        <taxon>Ostreida</taxon>
        <taxon>Ostreoidea</taxon>
        <taxon>Ostreidae</taxon>
        <taxon>Magallana</taxon>
    </lineage>
</organism>
<reference evidence="2" key="1">
    <citation type="submission" date="2022-08" db="UniProtKB">
        <authorList>
            <consortium name="EnsemblMetazoa"/>
        </authorList>
    </citation>
    <scope>IDENTIFICATION</scope>
    <source>
        <strain evidence="2">05x7-T-G4-1.051#20</strain>
    </source>
</reference>
<evidence type="ECO:0000313" key="3">
    <source>
        <dbReference type="Proteomes" id="UP000005408"/>
    </source>
</evidence>
<evidence type="ECO:0000313" key="2">
    <source>
        <dbReference type="EnsemblMetazoa" id="G34434.1:cds"/>
    </source>
</evidence>
<dbReference type="EnsemblMetazoa" id="G34434.1">
    <property type="protein sequence ID" value="G34434.1:cds"/>
    <property type="gene ID" value="G34434"/>
</dbReference>
<protein>
    <recommendedName>
        <fullName evidence="1">Myb/SANT-like DNA-binding domain-containing protein</fullName>
    </recommendedName>
</protein>
<dbReference type="Pfam" id="PF13873">
    <property type="entry name" value="Myb_DNA-bind_5"/>
    <property type="match status" value="1"/>
</dbReference>
<feature type="domain" description="Myb/SANT-like DNA-binding" evidence="1">
    <location>
        <begin position="14"/>
        <end position="41"/>
    </location>
</feature>
<name>A0A8W8MT57_MAGGI</name>
<keyword evidence="3" id="KW-1185">Reference proteome</keyword>
<proteinExistence type="predicted"/>
<dbReference type="Proteomes" id="UP000005408">
    <property type="component" value="Unassembled WGS sequence"/>
</dbReference>
<dbReference type="InterPro" id="IPR028002">
    <property type="entry name" value="Myb_DNA-bind_5"/>
</dbReference>
<sequence>MDSISDNDKAKRKRKMNWDPKEEVVLVEEVSKREHLLFGKLDGPGRTTTEKANDLLNISNTNRYDAWGNE</sequence>